<keyword evidence="2" id="KW-1185">Reference proteome</keyword>
<sequence>MATEPPNFAWPKTWPLAENYANPKTCFFHVLYFSSRPGCP</sequence>
<evidence type="ECO:0000313" key="1">
    <source>
        <dbReference type="EMBL" id="OMP05549.1"/>
    </source>
</evidence>
<comment type="caution">
    <text evidence="1">The sequence shown here is derived from an EMBL/GenBank/DDBJ whole genome shotgun (WGS) entry which is preliminary data.</text>
</comment>
<name>A0A1R3KER8_9ROSI</name>
<dbReference type="EMBL" id="AWUE01013943">
    <property type="protein sequence ID" value="OMP05549.1"/>
    <property type="molecule type" value="Genomic_DNA"/>
</dbReference>
<dbReference type="Proteomes" id="UP000187203">
    <property type="component" value="Unassembled WGS sequence"/>
</dbReference>
<accession>A0A1R3KER8</accession>
<organism evidence="1 2">
    <name type="scientific">Corchorus olitorius</name>
    <dbReference type="NCBI Taxonomy" id="93759"/>
    <lineage>
        <taxon>Eukaryota</taxon>
        <taxon>Viridiplantae</taxon>
        <taxon>Streptophyta</taxon>
        <taxon>Embryophyta</taxon>
        <taxon>Tracheophyta</taxon>
        <taxon>Spermatophyta</taxon>
        <taxon>Magnoliopsida</taxon>
        <taxon>eudicotyledons</taxon>
        <taxon>Gunneridae</taxon>
        <taxon>Pentapetalae</taxon>
        <taxon>rosids</taxon>
        <taxon>malvids</taxon>
        <taxon>Malvales</taxon>
        <taxon>Malvaceae</taxon>
        <taxon>Grewioideae</taxon>
        <taxon>Apeibeae</taxon>
        <taxon>Corchorus</taxon>
    </lineage>
</organism>
<gene>
    <name evidence="1" type="ORF">COLO4_08773</name>
</gene>
<dbReference type="AlphaFoldDB" id="A0A1R3KER8"/>
<proteinExistence type="predicted"/>
<dbReference type="OrthoDB" id="1698985at2759"/>
<evidence type="ECO:0000313" key="2">
    <source>
        <dbReference type="Proteomes" id="UP000187203"/>
    </source>
</evidence>
<protein>
    <submittedName>
        <fullName evidence="1">Protein ECHIDNA-like protein</fullName>
    </submittedName>
</protein>
<reference evidence="2" key="1">
    <citation type="submission" date="2013-09" db="EMBL/GenBank/DDBJ databases">
        <title>Corchorus olitorius genome sequencing.</title>
        <authorList>
            <person name="Alam M."/>
            <person name="Haque M.S."/>
            <person name="Islam M.S."/>
            <person name="Emdad E.M."/>
            <person name="Islam M.M."/>
            <person name="Ahmed B."/>
            <person name="Halim A."/>
            <person name="Hossen Q.M.M."/>
            <person name="Hossain M.Z."/>
            <person name="Ahmed R."/>
            <person name="Khan M.M."/>
            <person name="Islam R."/>
            <person name="Rashid M.M."/>
            <person name="Khan S.A."/>
            <person name="Rahman M.S."/>
            <person name="Alam M."/>
            <person name="Yahiya A.S."/>
            <person name="Khan M.S."/>
            <person name="Azam M.S."/>
            <person name="Haque T."/>
            <person name="Lashkar M.Z.H."/>
            <person name="Akhand A.I."/>
            <person name="Morshed G."/>
            <person name="Roy S."/>
            <person name="Uddin K.S."/>
            <person name="Rabeya T."/>
            <person name="Hossain A.S."/>
            <person name="Chowdhury A."/>
            <person name="Snigdha A.R."/>
            <person name="Mortoza M.S."/>
            <person name="Matin S.A."/>
            <person name="Hoque S.M.E."/>
            <person name="Islam M.K."/>
            <person name="Roy D.K."/>
            <person name="Haider R."/>
            <person name="Moosa M.M."/>
            <person name="Elias S.M."/>
            <person name="Hasan A.M."/>
            <person name="Jahan S."/>
            <person name="Shafiuddin M."/>
            <person name="Mahmood N."/>
            <person name="Shommy N.S."/>
        </authorList>
    </citation>
    <scope>NUCLEOTIDE SEQUENCE [LARGE SCALE GENOMIC DNA]</scope>
    <source>
        <strain evidence="2">cv. O-4</strain>
    </source>
</reference>